<dbReference type="CDD" id="cd01168">
    <property type="entry name" value="adenosine_kinase"/>
    <property type="match status" value="1"/>
</dbReference>
<dbReference type="AlphaFoldDB" id="E0XQV5"/>
<evidence type="ECO:0000256" key="1">
    <source>
        <dbReference type="ARBA" id="ARBA00010688"/>
    </source>
</evidence>
<evidence type="ECO:0000313" key="5">
    <source>
        <dbReference type="EMBL" id="ADI16796.1"/>
    </source>
</evidence>
<feature type="domain" description="Carbohydrate kinase PfkB" evidence="4">
    <location>
        <begin position="57"/>
        <end position="310"/>
    </location>
</feature>
<organism evidence="5">
    <name type="scientific">uncultured gamma proteobacterium HF0010_11K06</name>
    <dbReference type="NCBI Taxonomy" id="710980"/>
    <lineage>
        <taxon>Bacteria</taxon>
        <taxon>Pseudomonadati</taxon>
        <taxon>Pseudomonadota</taxon>
        <taxon>Gammaproteobacteria</taxon>
        <taxon>environmental samples</taxon>
    </lineage>
</organism>
<dbReference type="InterPro" id="IPR002173">
    <property type="entry name" value="Carboh/pur_kinase_PfkB_CS"/>
</dbReference>
<evidence type="ECO:0000256" key="3">
    <source>
        <dbReference type="ARBA" id="ARBA00022777"/>
    </source>
</evidence>
<dbReference type="PANTHER" id="PTHR43320:SF3">
    <property type="entry name" value="CARBOHYDRATE KINASE PFKB DOMAIN-CONTAINING PROTEIN"/>
    <property type="match status" value="1"/>
</dbReference>
<dbReference type="InterPro" id="IPR052700">
    <property type="entry name" value="Carb_kinase_PfkB-like"/>
</dbReference>
<dbReference type="SUPFAM" id="SSF53613">
    <property type="entry name" value="Ribokinase-like"/>
    <property type="match status" value="1"/>
</dbReference>
<protein>
    <submittedName>
        <fullName evidence="5">Sugar kinases, ribokinase family</fullName>
    </submittedName>
</protein>
<evidence type="ECO:0000256" key="2">
    <source>
        <dbReference type="ARBA" id="ARBA00022679"/>
    </source>
</evidence>
<keyword evidence="3 5" id="KW-0418">Kinase</keyword>
<evidence type="ECO:0000259" key="4">
    <source>
        <dbReference type="Pfam" id="PF00294"/>
    </source>
</evidence>
<proteinExistence type="inferred from homology"/>
<dbReference type="EMBL" id="GU474847">
    <property type="protein sequence ID" value="ADI16796.1"/>
    <property type="molecule type" value="Genomic_DNA"/>
</dbReference>
<sequence length="326" mass="35777">MKVIGFGAALVDKQFLIKDDALNALGIEKGLMTLNSEEEQNELLTFLQNQNYDQISSCGGSATNSIYAAAALGTSSGFIGKVAEDEDGEIYNTDLKDNNIEISNCITSSNGKTGNCIVLITPDAERTMNTYLGVSSETKFSEINFEQVSATNLLFMEAYVVTSPDTKDTAKKLIKSCHESNIKIALSLSDPGIVAGFKDELKSWMNVKIDYVFCNHEEAKTFCDANEFDDLRNYAKTIFITYGVNPTIVLEEDQTYEVSAYEAKAVDTNGAGDMFAGGVIHGLSEGWENAESVRFGNFLASKGVAEIGPRLKKNRYIEYLEEFTKK</sequence>
<accession>E0XQV5</accession>
<keyword evidence="2" id="KW-0808">Transferase</keyword>
<dbReference type="Gene3D" id="3.30.1110.10">
    <property type="match status" value="1"/>
</dbReference>
<dbReference type="InterPro" id="IPR011611">
    <property type="entry name" value="PfkB_dom"/>
</dbReference>
<dbReference type="GO" id="GO:0016301">
    <property type="term" value="F:kinase activity"/>
    <property type="evidence" value="ECO:0007669"/>
    <property type="project" value="UniProtKB-KW"/>
</dbReference>
<dbReference type="InterPro" id="IPR029056">
    <property type="entry name" value="Ribokinase-like"/>
</dbReference>
<dbReference type="Pfam" id="PF00294">
    <property type="entry name" value="PfkB"/>
    <property type="match status" value="1"/>
</dbReference>
<dbReference type="Gene3D" id="3.40.1190.20">
    <property type="match status" value="1"/>
</dbReference>
<reference evidence="5" key="1">
    <citation type="journal article" date="2011" name="Environ. Microbiol.">
        <title>Time-series analyses of Monterey Bay coastal microbial picoplankton using a 'genome proxy' microarray.</title>
        <authorList>
            <person name="Rich V.I."/>
            <person name="Pham V.D."/>
            <person name="Eppley J."/>
            <person name="Shi Y."/>
            <person name="DeLong E.F."/>
        </authorList>
    </citation>
    <scope>NUCLEOTIDE SEQUENCE</scope>
</reference>
<dbReference type="PROSITE" id="PS00584">
    <property type="entry name" value="PFKB_KINASES_2"/>
    <property type="match status" value="1"/>
</dbReference>
<dbReference type="PANTHER" id="PTHR43320">
    <property type="entry name" value="SUGAR KINASE"/>
    <property type="match status" value="1"/>
</dbReference>
<comment type="similarity">
    <text evidence="1">Belongs to the carbohydrate kinase PfkB family.</text>
</comment>
<name>E0XQV5_9GAMM</name>